<evidence type="ECO:0000259" key="5">
    <source>
        <dbReference type="PROSITE" id="PS50850"/>
    </source>
</evidence>
<dbReference type="Pfam" id="PF07690">
    <property type="entry name" value="MFS_1"/>
    <property type="match status" value="2"/>
</dbReference>
<dbReference type="GO" id="GO:0005886">
    <property type="term" value="C:plasma membrane"/>
    <property type="evidence" value="ECO:0007669"/>
    <property type="project" value="TreeGrafter"/>
</dbReference>
<feature type="transmembrane region" description="Helical" evidence="4">
    <location>
        <begin position="223"/>
        <end position="247"/>
    </location>
</feature>
<evidence type="ECO:0000256" key="3">
    <source>
        <dbReference type="ARBA" id="ARBA00023136"/>
    </source>
</evidence>
<evidence type="ECO:0000256" key="1">
    <source>
        <dbReference type="ARBA" id="ARBA00022692"/>
    </source>
</evidence>
<feature type="transmembrane region" description="Helical" evidence="4">
    <location>
        <begin position="311"/>
        <end position="333"/>
    </location>
</feature>
<feature type="domain" description="Major facilitator superfamily (MFS) profile" evidence="5">
    <location>
        <begin position="26"/>
        <end position="399"/>
    </location>
</feature>
<dbReference type="GO" id="GO:0022857">
    <property type="term" value="F:transmembrane transporter activity"/>
    <property type="evidence" value="ECO:0007669"/>
    <property type="project" value="InterPro"/>
</dbReference>
<feature type="transmembrane region" description="Helical" evidence="4">
    <location>
        <begin position="345"/>
        <end position="368"/>
    </location>
</feature>
<feature type="transmembrane region" description="Helical" evidence="4">
    <location>
        <begin position="374"/>
        <end position="395"/>
    </location>
</feature>
<proteinExistence type="predicted"/>
<feature type="transmembrane region" description="Helical" evidence="4">
    <location>
        <begin position="92"/>
        <end position="120"/>
    </location>
</feature>
<keyword evidence="1 4" id="KW-0812">Transmembrane</keyword>
<keyword evidence="2 4" id="KW-1133">Transmembrane helix</keyword>
<evidence type="ECO:0000256" key="4">
    <source>
        <dbReference type="SAM" id="Phobius"/>
    </source>
</evidence>
<protein>
    <recommendedName>
        <fullName evidence="5">Major facilitator superfamily (MFS) profile domain-containing protein</fullName>
    </recommendedName>
</protein>
<reference evidence="6 7" key="1">
    <citation type="submission" date="2019-12" db="EMBL/GenBank/DDBJ databases">
        <authorList>
            <person name="Reyes-Prieto M."/>
        </authorList>
    </citation>
    <scope>NUCLEOTIDE SEQUENCE [LARGE SCALE GENOMIC DNA]</scope>
    <source>
        <strain evidence="6">HF14-78462</strain>
    </source>
</reference>
<dbReference type="SUPFAM" id="SSF103473">
    <property type="entry name" value="MFS general substrate transporter"/>
    <property type="match status" value="1"/>
</dbReference>
<feature type="transmembrane region" description="Helical" evidence="4">
    <location>
        <begin position="253"/>
        <end position="271"/>
    </location>
</feature>
<dbReference type="PANTHER" id="PTHR43129">
    <property type="entry name" value="FOSMIDOMYCIN RESISTANCE PROTEIN"/>
    <property type="match status" value="1"/>
</dbReference>
<dbReference type="PROSITE" id="PS50850">
    <property type="entry name" value="MFS"/>
    <property type="match status" value="1"/>
</dbReference>
<evidence type="ECO:0000256" key="2">
    <source>
        <dbReference type="ARBA" id="ARBA00022989"/>
    </source>
</evidence>
<organism evidence="6 7">
    <name type="scientific">Starkeya nomas</name>
    <dbReference type="NCBI Taxonomy" id="2666134"/>
    <lineage>
        <taxon>Bacteria</taxon>
        <taxon>Pseudomonadati</taxon>
        <taxon>Pseudomonadota</taxon>
        <taxon>Alphaproteobacteria</taxon>
        <taxon>Hyphomicrobiales</taxon>
        <taxon>Xanthobacteraceae</taxon>
        <taxon>Starkeya</taxon>
    </lineage>
</organism>
<dbReference type="InterPro" id="IPR036259">
    <property type="entry name" value="MFS_trans_sf"/>
</dbReference>
<accession>A0A5S9Q4H8</accession>
<feature type="transmembrane region" description="Helical" evidence="4">
    <location>
        <begin position="283"/>
        <end position="305"/>
    </location>
</feature>
<name>A0A5S9Q4H8_9HYPH</name>
<dbReference type="EMBL" id="CACSAS010000001">
    <property type="protein sequence ID" value="CAA0112502.1"/>
    <property type="molecule type" value="Genomic_DNA"/>
</dbReference>
<dbReference type="PANTHER" id="PTHR43129:SF1">
    <property type="entry name" value="FOSMIDOMYCIN RESISTANCE PROTEIN"/>
    <property type="match status" value="1"/>
</dbReference>
<evidence type="ECO:0000313" key="7">
    <source>
        <dbReference type="Proteomes" id="UP000433050"/>
    </source>
</evidence>
<feature type="transmembrane region" description="Helical" evidence="4">
    <location>
        <begin position="181"/>
        <end position="202"/>
    </location>
</feature>
<keyword evidence="3 4" id="KW-0472">Membrane</keyword>
<evidence type="ECO:0000313" key="6">
    <source>
        <dbReference type="EMBL" id="CAA0112502.1"/>
    </source>
</evidence>
<sequence>MTNSSIIAPSAEPSALSQAPQTRRRTLALAGLAHALHDGYTDAIYVLLPVWRAEFGLDYVALALLRGLYAGAMAALQVPASWLADRVGGRAVLILGTALAAAGYALAGFSGGAMGLYAALLVSGAGSSVQHPIASSAVSRAYGSAARGPLGTYNFSGDLGKAIIPAALSFGLSIAPWRPSLWLLALAGIAVAVLLTLLMPRIEAPPPPATSGRATLQRGGTGFPLLLAIGVIDTGVRMGFLTFLPFLLQLKGASQPLIGTALALVFLGGAAGKLACGWLAQRWGVVGVTLCTEGLTAVMIVLAAVLPLLPLLIILPLLGLTLNGTSSVLYGTVPELSPADRTERAFAIFYTGVIGSGALSPLLFGAVGDQAGPVVATLGTAAAALVNLPLALALGPRLAKR</sequence>
<dbReference type="Gene3D" id="1.20.1250.20">
    <property type="entry name" value="MFS general substrate transporter like domains"/>
    <property type="match status" value="2"/>
</dbReference>
<feature type="transmembrane region" description="Helical" evidence="4">
    <location>
        <begin position="59"/>
        <end position="80"/>
    </location>
</feature>
<dbReference type="InterPro" id="IPR011701">
    <property type="entry name" value="MFS"/>
</dbReference>
<keyword evidence="7" id="KW-1185">Reference proteome</keyword>
<gene>
    <name evidence="6" type="ORF">STARVERO_04057</name>
</gene>
<dbReference type="Proteomes" id="UP000433050">
    <property type="component" value="Unassembled WGS sequence"/>
</dbReference>
<dbReference type="AlphaFoldDB" id="A0A5S9Q4H8"/>
<dbReference type="InterPro" id="IPR020846">
    <property type="entry name" value="MFS_dom"/>
</dbReference>